<sequence length="125" mass="13752">MGNFSEKSKDMLTIGTTEQEAVKTSQALPCYYTEETGVEARIRSSPPGEPTRMTAELAGKHNHATVQFAGELTGACNHTAVQLAGELTGVMVELAGEVTRITVQLSDEWLLCRIRSFVHFRSFFQ</sequence>
<protein>
    <recommendedName>
        <fullName evidence="3">AT-hook motif nuclear-localized protein</fullName>
    </recommendedName>
</protein>
<dbReference type="Proteomes" id="UP000824890">
    <property type="component" value="Unassembled WGS sequence"/>
</dbReference>
<organism evidence="1 2">
    <name type="scientific">Brassica napus</name>
    <name type="common">Rape</name>
    <dbReference type="NCBI Taxonomy" id="3708"/>
    <lineage>
        <taxon>Eukaryota</taxon>
        <taxon>Viridiplantae</taxon>
        <taxon>Streptophyta</taxon>
        <taxon>Embryophyta</taxon>
        <taxon>Tracheophyta</taxon>
        <taxon>Spermatophyta</taxon>
        <taxon>Magnoliopsida</taxon>
        <taxon>eudicotyledons</taxon>
        <taxon>Gunneridae</taxon>
        <taxon>Pentapetalae</taxon>
        <taxon>rosids</taxon>
        <taxon>malvids</taxon>
        <taxon>Brassicales</taxon>
        <taxon>Brassicaceae</taxon>
        <taxon>Brassiceae</taxon>
        <taxon>Brassica</taxon>
    </lineage>
</organism>
<evidence type="ECO:0000313" key="1">
    <source>
        <dbReference type="EMBL" id="KAH0860218.1"/>
    </source>
</evidence>
<reference evidence="1 2" key="1">
    <citation type="submission" date="2021-05" db="EMBL/GenBank/DDBJ databases">
        <title>Genome Assembly of Synthetic Allotetraploid Brassica napus Reveals Homoeologous Exchanges between Subgenomes.</title>
        <authorList>
            <person name="Davis J.T."/>
        </authorList>
    </citation>
    <scope>NUCLEOTIDE SEQUENCE [LARGE SCALE GENOMIC DNA]</scope>
    <source>
        <strain evidence="2">cv. Da-Ae</strain>
        <tissue evidence="1">Seedling</tissue>
    </source>
</reference>
<comment type="caution">
    <text evidence="1">The sequence shown here is derived from an EMBL/GenBank/DDBJ whole genome shotgun (WGS) entry which is preliminary data.</text>
</comment>
<accession>A0ABQ7XYV0</accession>
<name>A0ABQ7XYV0_BRANA</name>
<evidence type="ECO:0008006" key="3">
    <source>
        <dbReference type="Google" id="ProtNLM"/>
    </source>
</evidence>
<gene>
    <name evidence="1" type="ORF">HID58_088479</name>
</gene>
<keyword evidence="2" id="KW-1185">Reference proteome</keyword>
<evidence type="ECO:0000313" key="2">
    <source>
        <dbReference type="Proteomes" id="UP000824890"/>
    </source>
</evidence>
<proteinExistence type="predicted"/>
<dbReference type="EMBL" id="JAGKQM010000019">
    <property type="protein sequence ID" value="KAH0860218.1"/>
    <property type="molecule type" value="Genomic_DNA"/>
</dbReference>